<evidence type="ECO:0000313" key="4">
    <source>
        <dbReference type="Proteomes" id="UP000283485"/>
    </source>
</evidence>
<dbReference type="InterPro" id="IPR039329">
    <property type="entry name" value="SIAE"/>
</dbReference>
<evidence type="ECO:0000313" key="3">
    <source>
        <dbReference type="Proteomes" id="UP000260862"/>
    </source>
</evidence>
<keyword evidence="3" id="KW-1185">Reference proteome</keyword>
<dbReference type="Gene3D" id="3.40.50.1110">
    <property type="entry name" value="SGNH hydrolase"/>
    <property type="match status" value="1"/>
</dbReference>
<accession>A0A3E4N1L2</accession>
<name>A0A3E4N1L2_9BACT</name>
<dbReference type="EMBL" id="QSQT01000014">
    <property type="protein sequence ID" value="RGK55887.1"/>
    <property type="molecule type" value="Genomic_DNA"/>
</dbReference>
<sequence>MKNTTHLILGMLALTFGMEVKAQIQLPSVFSDGMVLQQNSKVAVWGWGNPSETLMILSEWNPGDTVRTVVDNQGRWKAEVPTGRAGGPYTLEVKGGNDSRKLSDVMLGEVWLCSGQSNMEWSANMGIMNGEQEVKQAASPSVRIFHNPKQGADTPQTDCRTKWEVATPESMRVPLLTSLPAT</sequence>
<comment type="caution">
    <text evidence="1">The sequence shown here is derived from an EMBL/GenBank/DDBJ whole genome shotgun (WGS) entry which is preliminary data.</text>
</comment>
<dbReference type="GO" id="GO:0005975">
    <property type="term" value="P:carbohydrate metabolic process"/>
    <property type="evidence" value="ECO:0007669"/>
    <property type="project" value="TreeGrafter"/>
</dbReference>
<proteinExistence type="predicted"/>
<dbReference type="InterPro" id="IPR036514">
    <property type="entry name" value="SGNH_hydro_sf"/>
</dbReference>
<evidence type="ECO:0008006" key="5">
    <source>
        <dbReference type="Google" id="ProtNLM"/>
    </source>
</evidence>
<dbReference type="Proteomes" id="UP000283485">
    <property type="component" value="Unassembled WGS sequence"/>
</dbReference>
<dbReference type="RefSeq" id="WP_117672680.1">
    <property type="nucleotide sequence ID" value="NZ_CABOGR010000014.1"/>
</dbReference>
<dbReference type="GO" id="GO:0001681">
    <property type="term" value="F:sialate O-acetylesterase activity"/>
    <property type="evidence" value="ECO:0007669"/>
    <property type="project" value="InterPro"/>
</dbReference>
<dbReference type="PANTHER" id="PTHR22901:SF0">
    <property type="entry name" value="SIALATE O-ACETYLESTERASE"/>
    <property type="match status" value="1"/>
</dbReference>
<organism evidence="1 3">
    <name type="scientific">Phocaeicola plebeius</name>
    <dbReference type="NCBI Taxonomy" id="310297"/>
    <lineage>
        <taxon>Bacteria</taxon>
        <taxon>Pseudomonadati</taxon>
        <taxon>Bacteroidota</taxon>
        <taxon>Bacteroidia</taxon>
        <taxon>Bacteroidales</taxon>
        <taxon>Bacteroidaceae</taxon>
        <taxon>Phocaeicola</taxon>
    </lineage>
</organism>
<dbReference type="AlphaFoldDB" id="A0A3E4N1L2"/>
<dbReference type="SUPFAM" id="SSF52266">
    <property type="entry name" value="SGNH hydrolase"/>
    <property type="match status" value="1"/>
</dbReference>
<reference evidence="3 4" key="1">
    <citation type="submission" date="2018-08" db="EMBL/GenBank/DDBJ databases">
        <title>A genome reference for cultivated species of the human gut microbiota.</title>
        <authorList>
            <person name="Zou Y."/>
            <person name="Xue W."/>
            <person name="Luo G."/>
        </authorList>
    </citation>
    <scope>NUCLEOTIDE SEQUENCE [LARGE SCALE GENOMIC DNA]</scope>
    <source>
        <strain evidence="2 4">AM23-23</strain>
        <strain evidence="1 3">TF10-3AC</strain>
    </source>
</reference>
<evidence type="ECO:0000313" key="1">
    <source>
        <dbReference type="EMBL" id="RGK55887.1"/>
    </source>
</evidence>
<evidence type="ECO:0000313" key="2">
    <source>
        <dbReference type="EMBL" id="RHF91298.1"/>
    </source>
</evidence>
<dbReference type="Proteomes" id="UP000260862">
    <property type="component" value="Unassembled WGS sequence"/>
</dbReference>
<protein>
    <recommendedName>
        <fullName evidence="5">Sialate O-acetylesterase</fullName>
    </recommendedName>
</protein>
<gene>
    <name evidence="2" type="ORF">DW653_07590</name>
    <name evidence="1" type="ORF">DXD04_08800</name>
</gene>
<dbReference type="PANTHER" id="PTHR22901">
    <property type="entry name" value="SIALATE O-ACETYLESTERASE"/>
    <property type="match status" value="1"/>
</dbReference>
<dbReference type="EMBL" id="QRHQ01000011">
    <property type="protein sequence ID" value="RHF91298.1"/>
    <property type="molecule type" value="Genomic_DNA"/>
</dbReference>